<dbReference type="EMBL" id="WSEK01000004">
    <property type="protein sequence ID" value="MVQ50807.1"/>
    <property type="molecule type" value="Genomic_DNA"/>
</dbReference>
<evidence type="ECO:0000313" key="4">
    <source>
        <dbReference type="EMBL" id="MVQ50807.1"/>
    </source>
</evidence>
<comment type="caution">
    <text evidence="4">The sequence shown here is derived from an EMBL/GenBank/DDBJ whole genome shotgun (WGS) entry which is preliminary data.</text>
</comment>
<feature type="signal peptide" evidence="2">
    <location>
        <begin position="1"/>
        <end position="24"/>
    </location>
</feature>
<organism evidence="4 5">
    <name type="scientific">Nocardioides agri</name>
    <dbReference type="NCBI Taxonomy" id="2682843"/>
    <lineage>
        <taxon>Bacteria</taxon>
        <taxon>Bacillati</taxon>
        <taxon>Actinomycetota</taxon>
        <taxon>Actinomycetes</taxon>
        <taxon>Propionibacteriales</taxon>
        <taxon>Nocardioidaceae</taxon>
        <taxon>Nocardioides</taxon>
    </lineage>
</organism>
<dbReference type="InterPro" id="IPR018711">
    <property type="entry name" value="NAGPA"/>
</dbReference>
<keyword evidence="2" id="KW-0732">Signal</keyword>
<keyword evidence="5" id="KW-1185">Reference proteome</keyword>
<feature type="domain" description="Phosphodiester glycosidase" evidence="3">
    <location>
        <begin position="286"/>
        <end position="404"/>
    </location>
</feature>
<feature type="chain" id="PRO_5026925908" description="Phosphodiester glycosidase domain-containing protein" evidence="2">
    <location>
        <begin position="25"/>
        <end position="413"/>
    </location>
</feature>
<feature type="region of interest" description="Disordered" evidence="1">
    <location>
        <begin position="22"/>
        <end position="59"/>
    </location>
</feature>
<evidence type="ECO:0000259" key="3">
    <source>
        <dbReference type="Pfam" id="PF09992"/>
    </source>
</evidence>
<evidence type="ECO:0000256" key="2">
    <source>
        <dbReference type="SAM" id="SignalP"/>
    </source>
</evidence>
<dbReference type="PANTHER" id="PTHR40446">
    <property type="entry name" value="N-ACETYLGLUCOSAMINE-1-PHOSPHODIESTER ALPHA-N-ACETYLGLUCOSAMINIDASE"/>
    <property type="match status" value="1"/>
</dbReference>
<sequence>MRARVLMTAGLVACVLAGSGPALAGDPRGGTDDRSGRSASGADRPQHTSDNQPGWIAPPVSARGRSYRIEGTSWQVVPGVTYSTWTQIDAVRAAQAHLLVIDPKAPGVRLDYADAGSVRRVKTVREILAVDGAVAGVNADFFDIGRTGAPLGLGQDRQRGLLHGRSSGWNSAFYLDKQGRPQIGELPMTVKILNHPEIAVTGLNQPSVPADSVGLYTRAWGRTAGYRMTQGQKKGVRAVWINRGKVERVRRALKADKPVTGRLLIGRGVGARQLAALKPGDRVRTSAWLYGQPKVAVTGNKLLVDDGVVKVADNRELHPRTAIGIDHDTGLVLMVVIDGRSESSSGYTMVDLANLMIDLGADEALNFDGGGSSTMVGTPPGGVSTVLNSPSDGSERRVTNALEVIYRPPAARH</sequence>
<dbReference type="AlphaFoldDB" id="A0A6L6XVU7"/>
<gene>
    <name evidence="4" type="ORF">GON03_16600</name>
</gene>
<evidence type="ECO:0000256" key="1">
    <source>
        <dbReference type="SAM" id="MobiDB-lite"/>
    </source>
</evidence>
<dbReference type="Proteomes" id="UP000473525">
    <property type="component" value="Unassembled WGS sequence"/>
</dbReference>
<accession>A0A6L6XVU7</accession>
<protein>
    <recommendedName>
        <fullName evidence="3">Phosphodiester glycosidase domain-containing protein</fullName>
    </recommendedName>
</protein>
<reference evidence="4 5" key="1">
    <citation type="submission" date="2019-12" db="EMBL/GenBank/DDBJ databases">
        <authorList>
            <person name="Huq M.A."/>
        </authorList>
    </citation>
    <scope>NUCLEOTIDE SEQUENCE [LARGE SCALE GENOMIC DNA]</scope>
    <source>
        <strain evidence="4 5">MAH-18</strain>
    </source>
</reference>
<dbReference type="PANTHER" id="PTHR40446:SF2">
    <property type="entry name" value="N-ACETYLGLUCOSAMINE-1-PHOSPHODIESTER ALPHA-N-ACETYLGLUCOSAMINIDASE"/>
    <property type="match status" value="1"/>
</dbReference>
<evidence type="ECO:0000313" key="5">
    <source>
        <dbReference type="Proteomes" id="UP000473525"/>
    </source>
</evidence>
<proteinExistence type="predicted"/>
<name>A0A6L6XVU7_9ACTN</name>
<dbReference type="RefSeq" id="WP_157343951.1">
    <property type="nucleotide sequence ID" value="NZ_WSEK01000004.1"/>
</dbReference>
<dbReference type="Pfam" id="PF09992">
    <property type="entry name" value="NAGPA"/>
    <property type="match status" value="1"/>
</dbReference>